<reference evidence="2" key="1">
    <citation type="journal article" date="2014" name="Int. J. Syst. Evol. Microbiol.">
        <title>Complete genome sequence of Corynebacterium casei LMG S-19264T (=DSM 44701T), isolated from a smear-ripened cheese.</title>
        <authorList>
            <consortium name="US DOE Joint Genome Institute (JGI-PGF)"/>
            <person name="Walter F."/>
            <person name="Albersmeier A."/>
            <person name="Kalinowski J."/>
            <person name="Ruckert C."/>
        </authorList>
    </citation>
    <scope>NUCLEOTIDE SEQUENCE</scope>
    <source>
        <strain evidence="2">KCTC 42731</strain>
    </source>
</reference>
<dbReference type="RefSeq" id="WP_189770008.1">
    <property type="nucleotide sequence ID" value="NZ_BNCK01000004.1"/>
</dbReference>
<evidence type="ECO:0000256" key="1">
    <source>
        <dbReference type="SAM" id="SignalP"/>
    </source>
</evidence>
<dbReference type="AlphaFoldDB" id="A0A919BHF3"/>
<sequence length="191" mass="20897">MKVLNKTALAISLSLIGAISSMSAIAMSKAERRIEQKIEIVADDTKDVQVFVSNNGNITELEVPKASLTDKAYLENALAELPSDLREKLVAQLSNIHMDGKVIKLNTADANTWVEGDGEKVIVLKSIGEGDAHTIAKEMVQQFTVGDGKHKVFEFKHGKKATANTVMRLLEHGSFTPEELDKIQQALDAKR</sequence>
<accession>A0A919BHF3</accession>
<feature type="chain" id="PRO_5037426115" evidence="1">
    <location>
        <begin position="27"/>
        <end position="191"/>
    </location>
</feature>
<keyword evidence="3" id="KW-1185">Reference proteome</keyword>
<dbReference type="Proteomes" id="UP000623842">
    <property type="component" value="Unassembled WGS sequence"/>
</dbReference>
<organism evidence="2 3">
    <name type="scientific">Thalassotalea marina</name>
    <dbReference type="NCBI Taxonomy" id="1673741"/>
    <lineage>
        <taxon>Bacteria</taxon>
        <taxon>Pseudomonadati</taxon>
        <taxon>Pseudomonadota</taxon>
        <taxon>Gammaproteobacteria</taxon>
        <taxon>Alteromonadales</taxon>
        <taxon>Colwelliaceae</taxon>
        <taxon>Thalassotalea</taxon>
    </lineage>
</organism>
<evidence type="ECO:0000313" key="3">
    <source>
        <dbReference type="Proteomes" id="UP000623842"/>
    </source>
</evidence>
<protein>
    <submittedName>
        <fullName evidence="2">Uncharacterized protein</fullName>
    </submittedName>
</protein>
<gene>
    <name evidence="2" type="ORF">GCM10017161_20450</name>
</gene>
<evidence type="ECO:0000313" key="2">
    <source>
        <dbReference type="EMBL" id="GHF92268.1"/>
    </source>
</evidence>
<reference evidence="2" key="2">
    <citation type="submission" date="2020-09" db="EMBL/GenBank/DDBJ databases">
        <authorList>
            <person name="Sun Q."/>
            <person name="Kim S."/>
        </authorList>
    </citation>
    <scope>NUCLEOTIDE SEQUENCE</scope>
    <source>
        <strain evidence="2">KCTC 42731</strain>
    </source>
</reference>
<proteinExistence type="predicted"/>
<feature type="signal peptide" evidence="1">
    <location>
        <begin position="1"/>
        <end position="26"/>
    </location>
</feature>
<dbReference type="EMBL" id="BNCK01000004">
    <property type="protein sequence ID" value="GHF92268.1"/>
    <property type="molecule type" value="Genomic_DNA"/>
</dbReference>
<name>A0A919BHF3_9GAMM</name>
<comment type="caution">
    <text evidence="2">The sequence shown here is derived from an EMBL/GenBank/DDBJ whole genome shotgun (WGS) entry which is preliminary data.</text>
</comment>
<keyword evidence="1" id="KW-0732">Signal</keyword>